<dbReference type="NCBIfam" id="TIGR01841">
    <property type="entry name" value="phasin"/>
    <property type="match status" value="1"/>
</dbReference>
<keyword evidence="3" id="KW-1185">Reference proteome</keyword>
<feature type="domain" description="Phasin" evidence="1">
    <location>
        <begin position="23"/>
        <end position="110"/>
    </location>
</feature>
<dbReference type="InterPro" id="IPR010127">
    <property type="entry name" value="Phasin_subfam-1"/>
</dbReference>
<organism evidence="2 3">
    <name type="scientific">Massilia yuzhufengensis</name>
    <dbReference type="NCBI Taxonomy" id="1164594"/>
    <lineage>
        <taxon>Bacteria</taxon>
        <taxon>Pseudomonadati</taxon>
        <taxon>Pseudomonadota</taxon>
        <taxon>Betaproteobacteria</taxon>
        <taxon>Burkholderiales</taxon>
        <taxon>Oxalobacteraceae</taxon>
        <taxon>Telluria group</taxon>
        <taxon>Massilia</taxon>
    </lineage>
</organism>
<reference evidence="3" key="1">
    <citation type="submission" date="2016-10" db="EMBL/GenBank/DDBJ databases">
        <authorList>
            <person name="Varghese N."/>
            <person name="Submissions S."/>
        </authorList>
    </citation>
    <scope>NUCLEOTIDE SEQUENCE [LARGE SCALE GENOMIC DNA]</scope>
    <source>
        <strain evidence="3">CGMCC 1.12041</strain>
    </source>
</reference>
<dbReference type="EMBL" id="FOLD01000002">
    <property type="protein sequence ID" value="SFB91775.1"/>
    <property type="molecule type" value="Genomic_DNA"/>
</dbReference>
<dbReference type="Pfam" id="PF09361">
    <property type="entry name" value="Phasin_2"/>
    <property type="match status" value="1"/>
</dbReference>
<dbReference type="Proteomes" id="UP000198639">
    <property type="component" value="Unassembled WGS sequence"/>
</dbReference>
<name>A0A1I1EXA0_9BURK</name>
<gene>
    <name evidence="2" type="ORF">SAMN05216204_102281</name>
</gene>
<evidence type="ECO:0000313" key="2">
    <source>
        <dbReference type="EMBL" id="SFB91775.1"/>
    </source>
</evidence>
<sequence>MVQFPQMAAGLAGNPALKLQLDAQVGFLGALSLRTVDTLQRVTQLNMQLARELVGDSFAACHEVLDCQDPSQVAAVAMRRLQPSGEHLVHYQHGLFSVMAEAQAKLPSPVPAQRGRAAGPG</sequence>
<dbReference type="RefSeq" id="WP_143084503.1">
    <property type="nucleotide sequence ID" value="NZ_FOLD01000002.1"/>
</dbReference>
<dbReference type="STRING" id="1164594.SAMN05216204_102281"/>
<dbReference type="OrthoDB" id="8760012at2"/>
<dbReference type="InterPro" id="IPR018968">
    <property type="entry name" value="Phasin"/>
</dbReference>
<evidence type="ECO:0000313" key="3">
    <source>
        <dbReference type="Proteomes" id="UP000198639"/>
    </source>
</evidence>
<accession>A0A1I1EXA0</accession>
<protein>
    <submittedName>
        <fullName evidence="2">Phasin family protein</fullName>
    </submittedName>
</protein>
<dbReference type="AlphaFoldDB" id="A0A1I1EXA0"/>
<evidence type="ECO:0000259" key="1">
    <source>
        <dbReference type="Pfam" id="PF09361"/>
    </source>
</evidence>
<proteinExistence type="predicted"/>